<gene>
    <name evidence="1" type="ORF">C884_01636</name>
</gene>
<dbReference type="EMBL" id="ANHZ02000003">
    <property type="protein sequence ID" value="EME37585.1"/>
    <property type="molecule type" value="Genomic_DNA"/>
</dbReference>
<organism evidence="1 2">
    <name type="scientific">Kocuria palustris PEL</name>
    <dbReference type="NCBI Taxonomy" id="1236550"/>
    <lineage>
        <taxon>Bacteria</taxon>
        <taxon>Bacillati</taxon>
        <taxon>Actinomycetota</taxon>
        <taxon>Actinomycetes</taxon>
        <taxon>Micrococcales</taxon>
        <taxon>Micrococcaceae</taxon>
        <taxon>Kocuria</taxon>
    </lineage>
</organism>
<dbReference type="Proteomes" id="UP000009877">
    <property type="component" value="Unassembled WGS sequence"/>
</dbReference>
<name>M2YGE1_9MICC</name>
<protein>
    <submittedName>
        <fullName evidence="1">Uncharacterized protein</fullName>
    </submittedName>
</protein>
<evidence type="ECO:0000313" key="2">
    <source>
        <dbReference type="Proteomes" id="UP000009877"/>
    </source>
</evidence>
<keyword evidence="2" id="KW-1185">Reference proteome</keyword>
<accession>M2YGE1</accession>
<proteinExistence type="predicted"/>
<comment type="caution">
    <text evidence="1">The sequence shown here is derived from an EMBL/GenBank/DDBJ whole genome shotgun (WGS) entry which is preliminary data.</text>
</comment>
<sequence length="49" mass="6073">MNAWIDGFYHHYDRIPPRDEIRHAFHELTQSDAEQYLRDAQSRLWNRES</sequence>
<dbReference type="AlphaFoldDB" id="M2YGE1"/>
<reference evidence="1 2" key="1">
    <citation type="journal article" date="2014" name="Genome Announc.">
        <title>Draft Genome Sequence of Kocuria palustris PEL.</title>
        <authorList>
            <person name="Sharma G."/>
            <person name="Khatri I."/>
            <person name="Subramanian S."/>
        </authorList>
    </citation>
    <scope>NUCLEOTIDE SEQUENCE [LARGE SCALE GENOMIC DNA]</scope>
    <source>
        <strain evidence="1 2">PEL</strain>
    </source>
</reference>
<evidence type="ECO:0000313" key="1">
    <source>
        <dbReference type="EMBL" id="EME37585.1"/>
    </source>
</evidence>